<reference evidence="2" key="1">
    <citation type="journal article" date="2014" name="Science">
        <title>Ancient hybridizations among the ancestral genomes of bread wheat.</title>
        <authorList>
            <consortium name="International Wheat Genome Sequencing Consortium,"/>
            <person name="Marcussen T."/>
            <person name="Sandve S.R."/>
            <person name="Heier L."/>
            <person name="Spannagl M."/>
            <person name="Pfeifer M."/>
            <person name="Jakobsen K.S."/>
            <person name="Wulff B.B."/>
            <person name="Steuernagel B."/>
            <person name="Mayer K.F."/>
            <person name="Olsen O.A."/>
        </authorList>
    </citation>
    <scope>NUCLEOTIDE SEQUENCE [LARGE SCALE GENOMIC DNA]</scope>
    <source>
        <strain evidence="2">cv. AL8/78</strain>
    </source>
</reference>
<reference evidence="1" key="5">
    <citation type="journal article" date="2021" name="G3 (Bethesda)">
        <title>Aegilops tauschii genome assembly Aet v5.0 features greater sequence contiguity and improved annotation.</title>
        <authorList>
            <person name="Wang L."/>
            <person name="Zhu T."/>
            <person name="Rodriguez J.C."/>
            <person name="Deal K.R."/>
            <person name="Dubcovsky J."/>
            <person name="McGuire P.E."/>
            <person name="Lux T."/>
            <person name="Spannagl M."/>
            <person name="Mayer K.F.X."/>
            <person name="Baldrich P."/>
            <person name="Meyers B.C."/>
            <person name="Huo N."/>
            <person name="Gu Y.Q."/>
            <person name="Zhou H."/>
            <person name="Devos K.M."/>
            <person name="Bennetzen J.L."/>
            <person name="Unver T."/>
            <person name="Budak H."/>
            <person name="Gulick P.J."/>
            <person name="Galiba G."/>
            <person name="Kalapos B."/>
            <person name="Nelson D.R."/>
            <person name="Li P."/>
            <person name="You F.M."/>
            <person name="Luo M.C."/>
            <person name="Dvorak J."/>
        </authorList>
    </citation>
    <scope>NUCLEOTIDE SEQUENCE [LARGE SCALE GENOMIC DNA]</scope>
    <source>
        <strain evidence="1">cv. AL8/78</strain>
    </source>
</reference>
<accession>A0A452ZLC9</accession>
<dbReference type="Gramene" id="AET1Gv20822800.10">
    <property type="protein sequence ID" value="AET1Gv20822800.10"/>
    <property type="gene ID" value="AET1Gv20822800"/>
</dbReference>
<protein>
    <submittedName>
        <fullName evidence="1">Uncharacterized protein</fullName>
    </submittedName>
</protein>
<keyword evidence="2" id="KW-1185">Reference proteome</keyword>
<proteinExistence type="predicted"/>
<reference evidence="1" key="3">
    <citation type="journal article" date="2017" name="Nature">
        <title>Genome sequence of the progenitor of the wheat D genome Aegilops tauschii.</title>
        <authorList>
            <person name="Luo M.C."/>
            <person name="Gu Y.Q."/>
            <person name="Puiu D."/>
            <person name="Wang H."/>
            <person name="Twardziok S.O."/>
            <person name="Deal K.R."/>
            <person name="Huo N."/>
            <person name="Zhu T."/>
            <person name="Wang L."/>
            <person name="Wang Y."/>
            <person name="McGuire P.E."/>
            <person name="Liu S."/>
            <person name="Long H."/>
            <person name="Ramasamy R.K."/>
            <person name="Rodriguez J.C."/>
            <person name="Van S.L."/>
            <person name="Yuan L."/>
            <person name="Wang Z."/>
            <person name="Xia Z."/>
            <person name="Xiao L."/>
            <person name="Anderson O.D."/>
            <person name="Ouyang S."/>
            <person name="Liang Y."/>
            <person name="Zimin A.V."/>
            <person name="Pertea G."/>
            <person name="Qi P."/>
            <person name="Bennetzen J.L."/>
            <person name="Dai X."/>
            <person name="Dawson M.W."/>
            <person name="Muller H.G."/>
            <person name="Kugler K."/>
            <person name="Rivarola-Duarte L."/>
            <person name="Spannagl M."/>
            <person name="Mayer K.F.X."/>
            <person name="Lu F.H."/>
            <person name="Bevan M.W."/>
            <person name="Leroy P."/>
            <person name="Li P."/>
            <person name="You F.M."/>
            <person name="Sun Q."/>
            <person name="Liu Z."/>
            <person name="Lyons E."/>
            <person name="Wicker T."/>
            <person name="Salzberg S.L."/>
            <person name="Devos K.M."/>
            <person name="Dvorak J."/>
        </authorList>
    </citation>
    <scope>NUCLEOTIDE SEQUENCE [LARGE SCALE GENOMIC DNA]</scope>
    <source>
        <strain evidence="1">cv. AL8/78</strain>
    </source>
</reference>
<evidence type="ECO:0000313" key="1">
    <source>
        <dbReference type="EnsemblPlants" id="AET1Gv20822800.10"/>
    </source>
</evidence>
<dbReference type="Proteomes" id="UP000015105">
    <property type="component" value="Chromosome 1D"/>
</dbReference>
<organism evidence="1 2">
    <name type="scientific">Aegilops tauschii subsp. strangulata</name>
    <name type="common">Goatgrass</name>
    <dbReference type="NCBI Taxonomy" id="200361"/>
    <lineage>
        <taxon>Eukaryota</taxon>
        <taxon>Viridiplantae</taxon>
        <taxon>Streptophyta</taxon>
        <taxon>Embryophyta</taxon>
        <taxon>Tracheophyta</taxon>
        <taxon>Spermatophyta</taxon>
        <taxon>Magnoliopsida</taxon>
        <taxon>Liliopsida</taxon>
        <taxon>Poales</taxon>
        <taxon>Poaceae</taxon>
        <taxon>BOP clade</taxon>
        <taxon>Pooideae</taxon>
        <taxon>Triticodae</taxon>
        <taxon>Triticeae</taxon>
        <taxon>Triticinae</taxon>
        <taxon>Aegilops</taxon>
    </lineage>
</organism>
<name>A0A452ZLC9_AEGTS</name>
<dbReference type="EnsemblPlants" id="AET1Gv20822800.10">
    <property type="protein sequence ID" value="AET1Gv20822800.10"/>
    <property type="gene ID" value="AET1Gv20822800"/>
</dbReference>
<sequence length="52" mass="5286">EGEELNHGASRFASTSVVKQSSGGLFSWLLGGGSSQLPPLDVPLPGITIPPP</sequence>
<dbReference type="AlphaFoldDB" id="A0A452ZLC9"/>
<reference evidence="1" key="4">
    <citation type="submission" date="2019-03" db="UniProtKB">
        <authorList>
            <consortium name="EnsemblPlants"/>
        </authorList>
    </citation>
    <scope>IDENTIFICATION</scope>
</reference>
<reference evidence="2" key="2">
    <citation type="journal article" date="2017" name="Nat. Plants">
        <title>The Aegilops tauschii genome reveals multiple impacts of transposons.</title>
        <authorList>
            <person name="Zhao G."/>
            <person name="Zou C."/>
            <person name="Li K."/>
            <person name="Wang K."/>
            <person name="Li T."/>
            <person name="Gao L."/>
            <person name="Zhang X."/>
            <person name="Wang H."/>
            <person name="Yang Z."/>
            <person name="Liu X."/>
            <person name="Jiang W."/>
            <person name="Mao L."/>
            <person name="Kong X."/>
            <person name="Jiao Y."/>
            <person name="Jia J."/>
        </authorList>
    </citation>
    <scope>NUCLEOTIDE SEQUENCE [LARGE SCALE GENOMIC DNA]</scope>
    <source>
        <strain evidence="2">cv. AL8/78</strain>
    </source>
</reference>
<evidence type="ECO:0000313" key="2">
    <source>
        <dbReference type="Proteomes" id="UP000015105"/>
    </source>
</evidence>